<organism evidence="1">
    <name type="scientific">uncultured Caudovirales phage</name>
    <dbReference type="NCBI Taxonomy" id="2100421"/>
    <lineage>
        <taxon>Viruses</taxon>
        <taxon>Duplodnaviria</taxon>
        <taxon>Heunggongvirae</taxon>
        <taxon>Uroviricota</taxon>
        <taxon>Caudoviricetes</taxon>
        <taxon>Peduoviridae</taxon>
        <taxon>Maltschvirus</taxon>
        <taxon>Maltschvirus maltsch</taxon>
    </lineage>
</organism>
<proteinExistence type="predicted"/>
<name>A0A6J7WU29_9CAUD</name>
<protein>
    <submittedName>
        <fullName evidence="1">Uncharacterized protein</fullName>
    </submittedName>
</protein>
<dbReference type="EMBL" id="LR798292">
    <property type="protein sequence ID" value="CAB5221270.1"/>
    <property type="molecule type" value="Genomic_DNA"/>
</dbReference>
<sequence>MATSKGRFPHPTVVMERLSSTVIEMVAEHQGPSDEKSSRDEVVSHVHHTLLFFAVKELIDRHGEASFRESLERAVVMAKG</sequence>
<evidence type="ECO:0000313" key="1">
    <source>
        <dbReference type="EMBL" id="CAB5221270.1"/>
    </source>
</evidence>
<accession>A0A6J7WU29</accession>
<reference evidence="1" key="1">
    <citation type="submission" date="2020-05" db="EMBL/GenBank/DDBJ databases">
        <authorList>
            <person name="Chiriac C."/>
            <person name="Salcher M."/>
            <person name="Ghai R."/>
            <person name="Kavagutti S V."/>
        </authorList>
    </citation>
    <scope>NUCLEOTIDE SEQUENCE</scope>
</reference>
<gene>
    <name evidence="1" type="ORF">UFOVP244_122</name>
</gene>